<dbReference type="Proteomes" id="UP000286268">
    <property type="component" value="Chromosome"/>
</dbReference>
<dbReference type="Gene3D" id="2.60.40.1280">
    <property type="match status" value="1"/>
</dbReference>
<dbReference type="Pfam" id="PF05737">
    <property type="entry name" value="Collagen_bind"/>
    <property type="match status" value="2"/>
</dbReference>
<dbReference type="Gene3D" id="2.60.40.740">
    <property type="match status" value="3"/>
</dbReference>
<evidence type="ECO:0008006" key="10">
    <source>
        <dbReference type="Google" id="ProtNLM"/>
    </source>
</evidence>
<dbReference type="OrthoDB" id="21834at2"/>
<name>A0A3R5WZJ6_9CLOT</name>
<sequence length="586" mass="62663">MSKKRFFSFVVAIIFLLQVIVPVSNVKAATRDITGAFPLITDVKITDINGKELGDNISKSSEIHINYTWSIPNDQTVNAGDYYTMQLPDEIKIATAIDQPMISPKDGSVVANIHVDTNGKTKITFTSYPSGHSDVLGGFALDCHFNQGKIGNANPIKIDFTVPGLGVVTQGPFNFQQPDPTIVKSGTYNSTTDEITWTVTANKEGVRLSNAVVVDNINNGQAFIDGSVSINGTPAVLGTNYFYDNTSRKLTINMGEITTQQVITFKTSVHNDLATKSQGTYNYTNAAMLNYDYSGTPKSLTSNTVSIPVTVKYISKDGAYDAANKRINWTIKVNESGRTINNAVVTDAIPVGLTIDASTIKVDGATGTDYTISGQNFSYDLKNISSVHTITFSTNVDSTVYNYNNYKNYSNTAFLSGDGVLSGTSSSKVVGVPTNIIQKQGAGYNSSTGVITWKIIVNNNKTNVAAGAKVTDNIPIGQVYVAGSGNLDGVALDDSGYTAATSADTGKTGTFTYTFSSAFSDTHTITFQTKVTDPKVYQANYSGNFNNSVTLTSSDINQTASATQPVSSEIISKTGAGYNYATREIT</sequence>
<keyword evidence="5" id="KW-0572">Peptidoglycan-anchor</keyword>
<feature type="domain" description="SDR-like Ig" evidence="7">
    <location>
        <begin position="58"/>
        <end position="152"/>
    </location>
</feature>
<dbReference type="InterPro" id="IPR047589">
    <property type="entry name" value="DUF11_rpt"/>
</dbReference>
<comment type="subcellular location">
    <subcellularLocation>
        <location evidence="1">Secreted</location>
        <location evidence="1">Cell wall</location>
        <topology evidence="1">Peptidoglycan-anchor</topology>
    </subcellularLocation>
</comment>
<dbReference type="InterPro" id="IPR008456">
    <property type="entry name" value="Collagen-bd_dom"/>
</dbReference>
<evidence type="ECO:0000256" key="3">
    <source>
        <dbReference type="ARBA" id="ARBA00022525"/>
    </source>
</evidence>
<dbReference type="KEGG" id="cmah:C1I91_01735"/>
<evidence type="ECO:0000256" key="5">
    <source>
        <dbReference type="ARBA" id="ARBA00023088"/>
    </source>
</evidence>
<feature type="domain" description="Collagen binding" evidence="6">
    <location>
        <begin position="435"/>
        <end position="559"/>
    </location>
</feature>
<evidence type="ECO:0000313" key="8">
    <source>
        <dbReference type="EMBL" id="QAA30489.1"/>
    </source>
</evidence>
<evidence type="ECO:0000256" key="1">
    <source>
        <dbReference type="ARBA" id="ARBA00004168"/>
    </source>
</evidence>
<protein>
    <recommendedName>
        <fullName evidence="10">Collagen binding domain-containing protein</fullName>
    </recommendedName>
</protein>
<dbReference type="InterPro" id="IPR041171">
    <property type="entry name" value="SDR_Ig"/>
</dbReference>
<feature type="domain" description="Collagen binding" evidence="6">
    <location>
        <begin position="313"/>
        <end position="364"/>
    </location>
</feature>
<dbReference type="RefSeq" id="WP_128210941.1">
    <property type="nucleotide sequence ID" value="NZ_CP025746.1"/>
</dbReference>
<evidence type="ECO:0000313" key="9">
    <source>
        <dbReference type="Proteomes" id="UP000286268"/>
    </source>
</evidence>
<dbReference type="InterPro" id="IPR008966">
    <property type="entry name" value="Adhesion_dom_sf"/>
</dbReference>
<gene>
    <name evidence="8" type="ORF">C1I91_01735</name>
</gene>
<evidence type="ECO:0000256" key="4">
    <source>
        <dbReference type="ARBA" id="ARBA00022729"/>
    </source>
</evidence>
<dbReference type="GO" id="GO:0007155">
    <property type="term" value="P:cell adhesion"/>
    <property type="evidence" value="ECO:0007669"/>
    <property type="project" value="InterPro"/>
</dbReference>
<proteinExistence type="predicted"/>
<organism evidence="8 9">
    <name type="scientific">Clostridium manihotivorum</name>
    <dbReference type="NCBI Taxonomy" id="2320868"/>
    <lineage>
        <taxon>Bacteria</taxon>
        <taxon>Bacillati</taxon>
        <taxon>Bacillota</taxon>
        <taxon>Clostridia</taxon>
        <taxon>Eubacteriales</taxon>
        <taxon>Clostridiaceae</taxon>
        <taxon>Clostridium</taxon>
    </lineage>
</organism>
<evidence type="ECO:0000259" key="7">
    <source>
        <dbReference type="Pfam" id="PF17961"/>
    </source>
</evidence>
<keyword evidence="2" id="KW-0134">Cell wall</keyword>
<dbReference type="NCBIfam" id="TIGR01451">
    <property type="entry name" value="B_ant_repeat"/>
    <property type="match status" value="1"/>
</dbReference>
<evidence type="ECO:0000256" key="2">
    <source>
        <dbReference type="ARBA" id="ARBA00022512"/>
    </source>
</evidence>
<keyword evidence="3" id="KW-0964">Secreted</keyword>
<keyword evidence="9" id="KW-1185">Reference proteome</keyword>
<dbReference type="AlphaFoldDB" id="A0A3R5WZJ6"/>
<dbReference type="InterPro" id="IPR011252">
    <property type="entry name" value="Fibrogen-bd_dom1"/>
</dbReference>
<accession>A0A3R5WZJ6</accession>
<dbReference type="GO" id="GO:0005518">
    <property type="term" value="F:collagen binding"/>
    <property type="evidence" value="ECO:0007669"/>
    <property type="project" value="InterPro"/>
</dbReference>
<dbReference type="EMBL" id="CP025746">
    <property type="protein sequence ID" value="QAA30489.1"/>
    <property type="molecule type" value="Genomic_DNA"/>
</dbReference>
<reference evidence="8 9" key="1">
    <citation type="submission" date="2018-01" db="EMBL/GenBank/DDBJ databases">
        <title>Genome Sequencing and Assembly of Anaerobacter polyendosporus strain CT4.</title>
        <authorList>
            <person name="Tachaapaikoon C."/>
            <person name="Sutheeworapong S."/>
            <person name="Jenjaroenpun P."/>
            <person name="Wongsurawat T."/>
            <person name="Nookeaw I."/>
            <person name="Cheawchanlertfa P."/>
            <person name="Kosugi A."/>
            <person name="Cheevadhanarak S."/>
            <person name="Ratanakhanokchai K."/>
        </authorList>
    </citation>
    <scope>NUCLEOTIDE SEQUENCE [LARGE SCALE GENOMIC DNA]</scope>
    <source>
        <strain evidence="8 9">CT4</strain>
    </source>
</reference>
<evidence type="ECO:0000259" key="6">
    <source>
        <dbReference type="Pfam" id="PF05737"/>
    </source>
</evidence>
<dbReference type="Pfam" id="PF17961">
    <property type="entry name" value="Big_8"/>
    <property type="match status" value="1"/>
</dbReference>
<dbReference type="SUPFAM" id="SSF49401">
    <property type="entry name" value="Bacterial adhesins"/>
    <property type="match status" value="4"/>
</dbReference>
<keyword evidence="4" id="KW-0732">Signal</keyword>